<feature type="transmembrane region" description="Helical" evidence="18">
    <location>
        <begin position="35"/>
        <end position="57"/>
    </location>
</feature>
<comment type="caution">
    <text evidence="20">The sequence shown here is derived from an EMBL/GenBank/DDBJ whole genome shotgun (WGS) entry which is preliminary data.</text>
</comment>
<keyword evidence="21" id="KW-1185">Reference proteome</keyword>
<dbReference type="GO" id="GO:0019957">
    <property type="term" value="F:C-C chemokine binding"/>
    <property type="evidence" value="ECO:0007669"/>
    <property type="project" value="TreeGrafter"/>
</dbReference>
<evidence type="ECO:0000256" key="11">
    <source>
        <dbReference type="ARBA" id="ARBA00023170"/>
    </source>
</evidence>
<feature type="transmembrane region" description="Helical" evidence="18">
    <location>
        <begin position="279"/>
        <end position="302"/>
    </location>
</feature>
<sequence length="346" mass="38875">MTSNISDTTTPTFDYGGFEDYTPCERPSLNGFALMITYFIVFLLSLLGNSMVVFVVCSMVNRRSSTDVYLMHLAMADLLFSLTLPFWAISLNSEWVFGNFMCKVLSGIQDTAFYSCVFLLACISIDRYLAIVKATQVVLRRRHLVRVVCGVVWLAAVILALPMVVQREAFTPEGYHAVVCFENVTAKSMNGWRTGMLVMRNTLGFFLPLLVMTICYGCTTCTLFHARNSQKHKAMRVILSVVLAFIVCWLPINVTSVVDTLMRSKILPDECDQQNQVDLVFQVTQVLAFLHCAVNPILYAFIGKKFRNQFLHSLYQRGLIGKDSVAMFRKGSAQSSLSSRVTSITL</sequence>
<feature type="transmembrane region" description="Helical" evidence="18">
    <location>
        <begin position="205"/>
        <end position="225"/>
    </location>
</feature>
<keyword evidence="4" id="KW-0145">Chemotaxis</keyword>
<feature type="domain" description="G-protein coupled receptors family 1 profile" evidence="19">
    <location>
        <begin position="48"/>
        <end position="299"/>
    </location>
</feature>
<name>A0AAV6HB87_9TELE</name>
<feature type="transmembrane region" description="Helical" evidence="18">
    <location>
        <begin position="144"/>
        <end position="165"/>
    </location>
</feature>
<evidence type="ECO:0000256" key="15">
    <source>
        <dbReference type="ARBA" id="ARBA00033468"/>
    </source>
</evidence>
<dbReference type="EMBL" id="JADWDJ010000003">
    <property type="protein sequence ID" value="KAG5283412.1"/>
    <property type="molecule type" value="Genomic_DNA"/>
</dbReference>
<feature type="transmembrane region" description="Helical" evidence="18">
    <location>
        <begin position="237"/>
        <end position="259"/>
    </location>
</feature>
<keyword evidence="6 17" id="KW-0812">Transmembrane</keyword>
<accession>A0AAV6HB87</accession>
<evidence type="ECO:0000256" key="7">
    <source>
        <dbReference type="ARBA" id="ARBA00022989"/>
    </source>
</evidence>
<dbReference type="InterPro" id="IPR000174">
    <property type="entry name" value="Chemokine_CXCR_1/2"/>
</dbReference>
<evidence type="ECO:0000256" key="2">
    <source>
        <dbReference type="ARBA" id="ARBA00020033"/>
    </source>
</evidence>
<dbReference type="InterPro" id="IPR017452">
    <property type="entry name" value="GPCR_Rhodpsn_7TM"/>
</dbReference>
<evidence type="ECO:0000256" key="13">
    <source>
        <dbReference type="ARBA" id="ARBA00023224"/>
    </source>
</evidence>
<keyword evidence="3" id="KW-1003">Cell membrane</keyword>
<organism evidence="20 21">
    <name type="scientific">Alosa alosa</name>
    <name type="common">allis shad</name>
    <dbReference type="NCBI Taxonomy" id="278164"/>
    <lineage>
        <taxon>Eukaryota</taxon>
        <taxon>Metazoa</taxon>
        <taxon>Chordata</taxon>
        <taxon>Craniata</taxon>
        <taxon>Vertebrata</taxon>
        <taxon>Euteleostomi</taxon>
        <taxon>Actinopterygii</taxon>
        <taxon>Neopterygii</taxon>
        <taxon>Teleostei</taxon>
        <taxon>Clupei</taxon>
        <taxon>Clupeiformes</taxon>
        <taxon>Clupeoidei</taxon>
        <taxon>Clupeidae</taxon>
        <taxon>Alosa</taxon>
    </lineage>
</organism>
<evidence type="ECO:0000256" key="1">
    <source>
        <dbReference type="ARBA" id="ARBA00004651"/>
    </source>
</evidence>
<dbReference type="PRINTS" id="PR00237">
    <property type="entry name" value="GPCRRHODOPSN"/>
</dbReference>
<dbReference type="GO" id="GO:0016493">
    <property type="term" value="F:C-C chemokine receptor activity"/>
    <property type="evidence" value="ECO:0007669"/>
    <property type="project" value="TreeGrafter"/>
</dbReference>
<dbReference type="CDD" id="cd15178">
    <property type="entry name" value="7tmA_CXCR1_2"/>
    <property type="match status" value="1"/>
</dbReference>
<evidence type="ECO:0000256" key="17">
    <source>
        <dbReference type="RuleBase" id="RU000688"/>
    </source>
</evidence>
<keyword evidence="10" id="KW-1015">Disulfide bond</keyword>
<dbReference type="Pfam" id="PF00001">
    <property type="entry name" value="7tm_1"/>
    <property type="match status" value="1"/>
</dbReference>
<gene>
    <name evidence="20" type="ORF">AALO_G00041810</name>
</gene>
<evidence type="ECO:0000256" key="3">
    <source>
        <dbReference type="ARBA" id="ARBA00022475"/>
    </source>
</evidence>
<dbReference type="AlphaFoldDB" id="A0AAV6HB87"/>
<dbReference type="GO" id="GO:0007204">
    <property type="term" value="P:positive regulation of cytosolic calcium ion concentration"/>
    <property type="evidence" value="ECO:0007669"/>
    <property type="project" value="TreeGrafter"/>
</dbReference>
<dbReference type="PANTHER" id="PTHR10489:SF689">
    <property type="entry name" value="C-X-C CHEMOKINE RECEPTOR TYPE 2"/>
    <property type="match status" value="1"/>
</dbReference>
<evidence type="ECO:0000256" key="18">
    <source>
        <dbReference type="SAM" id="Phobius"/>
    </source>
</evidence>
<dbReference type="PROSITE" id="PS00237">
    <property type="entry name" value="G_PROTEIN_RECEP_F1_1"/>
    <property type="match status" value="1"/>
</dbReference>
<comment type="similarity">
    <text evidence="17">Belongs to the G-protein coupled receptor 1 family.</text>
</comment>
<comment type="function">
    <text evidence="14">Receptor for interleukin-8 which is a powerful neutrophil chemotactic factor. Binding of IL-8 to the receptor causes activation of neutrophils. This response is mediated via a G-protein that activates a phosphatidylinositol-calcium second messenger system. Binds to IL-8 with high affinity. Also binds with high affinity to CXCL3, GRO/MGSA and NAP-2.</text>
</comment>
<keyword evidence="7 18" id="KW-1133">Transmembrane helix</keyword>
<keyword evidence="5" id="KW-0597">Phosphoprotein</keyword>
<dbReference type="InterPro" id="IPR050119">
    <property type="entry name" value="CCR1-9-like"/>
</dbReference>
<keyword evidence="8 17" id="KW-0297">G-protein coupled receptor</keyword>
<keyword evidence="13 17" id="KW-0807">Transducer</keyword>
<dbReference type="GO" id="GO:0030593">
    <property type="term" value="P:neutrophil chemotaxis"/>
    <property type="evidence" value="ECO:0007669"/>
    <property type="project" value="TreeGrafter"/>
</dbReference>
<dbReference type="GO" id="GO:0009897">
    <property type="term" value="C:external side of plasma membrane"/>
    <property type="evidence" value="ECO:0007669"/>
    <property type="project" value="TreeGrafter"/>
</dbReference>
<dbReference type="PROSITE" id="PS50262">
    <property type="entry name" value="G_PROTEIN_RECEP_F1_2"/>
    <property type="match status" value="1"/>
</dbReference>
<dbReference type="GO" id="GO:0006955">
    <property type="term" value="P:immune response"/>
    <property type="evidence" value="ECO:0007669"/>
    <property type="project" value="TreeGrafter"/>
</dbReference>
<evidence type="ECO:0000256" key="14">
    <source>
        <dbReference type="ARBA" id="ARBA00025505"/>
    </source>
</evidence>
<evidence type="ECO:0000256" key="10">
    <source>
        <dbReference type="ARBA" id="ARBA00023157"/>
    </source>
</evidence>
<dbReference type="Proteomes" id="UP000823561">
    <property type="component" value="Chromosome 3"/>
</dbReference>
<proteinExistence type="inferred from homology"/>
<evidence type="ECO:0000256" key="12">
    <source>
        <dbReference type="ARBA" id="ARBA00023180"/>
    </source>
</evidence>
<dbReference type="GO" id="GO:0016494">
    <property type="term" value="F:C-X-C chemokine receptor activity"/>
    <property type="evidence" value="ECO:0007669"/>
    <property type="project" value="InterPro"/>
</dbReference>
<keyword evidence="11 17" id="KW-0675">Receptor</keyword>
<comment type="subunit">
    <text evidence="16">Interacts with IL8. Interacts with GNAI2.</text>
</comment>
<evidence type="ECO:0000256" key="4">
    <source>
        <dbReference type="ARBA" id="ARBA00022500"/>
    </source>
</evidence>
<evidence type="ECO:0000313" key="20">
    <source>
        <dbReference type="EMBL" id="KAG5283412.1"/>
    </source>
</evidence>
<evidence type="ECO:0000256" key="5">
    <source>
        <dbReference type="ARBA" id="ARBA00022553"/>
    </source>
</evidence>
<dbReference type="InterPro" id="IPR000276">
    <property type="entry name" value="GPCR_Rhodpsn"/>
</dbReference>
<dbReference type="PRINTS" id="PR00427">
    <property type="entry name" value="INTRLEUKIN8R"/>
</dbReference>
<dbReference type="Gene3D" id="1.20.1070.10">
    <property type="entry name" value="Rhodopsin 7-helix transmembrane proteins"/>
    <property type="match status" value="1"/>
</dbReference>
<comment type="subcellular location">
    <subcellularLocation>
        <location evidence="1">Cell membrane</location>
        <topology evidence="1">Multi-pass membrane protein</topology>
    </subcellularLocation>
</comment>
<evidence type="ECO:0000259" key="19">
    <source>
        <dbReference type="PROSITE" id="PS50262"/>
    </source>
</evidence>
<reference evidence="20" key="1">
    <citation type="submission" date="2020-10" db="EMBL/GenBank/DDBJ databases">
        <title>Chromosome-scale genome assembly of the Allis shad, Alosa alosa.</title>
        <authorList>
            <person name="Margot Z."/>
            <person name="Christophe K."/>
            <person name="Cabau C."/>
            <person name="Louis A."/>
            <person name="Berthelot C."/>
            <person name="Parey E."/>
            <person name="Roest Crollius H."/>
            <person name="Montfort J."/>
            <person name="Robinson-Rechavi M."/>
            <person name="Bucao C."/>
            <person name="Bouchez O."/>
            <person name="Gislard M."/>
            <person name="Lluch J."/>
            <person name="Milhes M."/>
            <person name="Lampietro C."/>
            <person name="Lopez Roques C."/>
            <person name="Donnadieu C."/>
            <person name="Braasch I."/>
            <person name="Desvignes T."/>
            <person name="Postlethwait J."/>
            <person name="Bobe J."/>
            <person name="Guiguen Y."/>
        </authorList>
    </citation>
    <scope>NUCLEOTIDE SEQUENCE</scope>
    <source>
        <strain evidence="20">M-15738</strain>
        <tissue evidence="20">Blood</tissue>
    </source>
</reference>
<keyword evidence="9 18" id="KW-0472">Membrane</keyword>
<feature type="transmembrane region" description="Helical" evidence="18">
    <location>
        <begin position="69"/>
        <end position="91"/>
    </location>
</feature>
<keyword evidence="12" id="KW-0325">Glycoprotein</keyword>
<evidence type="ECO:0000313" key="21">
    <source>
        <dbReference type="Proteomes" id="UP000823561"/>
    </source>
</evidence>
<protein>
    <recommendedName>
        <fullName evidence="2">C-X-C chemokine receptor type 2</fullName>
    </recommendedName>
    <alternativeName>
        <fullName evidence="15">High affinity interleukin-8 receptor B</fullName>
    </alternativeName>
</protein>
<dbReference type="PANTHER" id="PTHR10489">
    <property type="entry name" value="CELL ADHESION MOLECULE"/>
    <property type="match status" value="1"/>
</dbReference>
<dbReference type="GO" id="GO:0019722">
    <property type="term" value="P:calcium-mediated signaling"/>
    <property type="evidence" value="ECO:0007669"/>
    <property type="project" value="TreeGrafter"/>
</dbReference>
<feature type="transmembrane region" description="Helical" evidence="18">
    <location>
        <begin position="111"/>
        <end position="132"/>
    </location>
</feature>
<evidence type="ECO:0000256" key="8">
    <source>
        <dbReference type="ARBA" id="ARBA00023040"/>
    </source>
</evidence>
<evidence type="ECO:0000256" key="9">
    <source>
        <dbReference type="ARBA" id="ARBA00023136"/>
    </source>
</evidence>
<evidence type="ECO:0000256" key="6">
    <source>
        <dbReference type="ARBA" id="ARBA00022692"/>
    </source>
</evidence>
<dbReference type="SUPFAM" id="SSF81321">
    <property type="entry name" value="Family A G protein-coupled receptor-like"/>
    <property type="match status" value="1"/>
</dbReference>
<evidence type="ECO:0000256" key="16">
    <source>
        <dbReference type="ARBA" id="ARBA00034130"/>
    </source>
</evidence>